<dbReference type="Gene3D" id="1.10.357.10">
    <property type="entry name" value="Tetracycline Repressor, domain 2"/>
    <property type="match status" value="1"/>
</dbReference>
<proteinExistence type="predicted"/>
<dbReference type="InterPro" id="IPR001647">
    <property type="entry name" value="HTH_TetR"/>
</dbReference>
<feature type="DNA-binding region" description="H-T-H motif" evidence="2">
    <location>
        <begin position="34"/>
        <end position="53"/>
    </location>
</feature>
<evidence type="ECO:0000313" key="5">
    <source>
        <dbReference type="Proteomes" id="UP000283522"/>
    </source>
</evidence>
<evidence type="ECO:0000256" key="2">
    <source>
        <dbReference type="PROSITE-ProRule" id="PRU00335"/>
    </source>
</evidence>
<comment type="caution">
    <text evidence="4">The sequence shown here is derived from an EMBL/GenBank/DDBJ whole genome shotgun (WGS) entry which is preliminary data.</text>
</comment>
<evidence type="ECO:0000256" key="1">
    <source>
        <dbReference type="ARBA" id="ARBA00023125"/>
    </source>
</evidence>
<keyword evidence="5" id="KW-1185">Reference proteome</keyword>
<dbReference type="PROSITE" id="PS50977">
    <property type="entry name" value="HTH_TETR_2"/>
    <property type="match status" value="1"/>
</dbReference>
<dbReference type="SUPFAM" id="SSF46689">
    <property type="entry name" value="Homeodomain-like"/>
    <property type="match status" value="1"/>
</dbReference>
<dbReference type="EMBL" id="QXML01000005">
    <property type="protein sequence ID" value="RIW15000.1"/>
    <property type="molecule type" value="Genomic_DNA"/>
</dbReference>
<protein>
    <submittedName>
        <fullName evidence="4">TetR/AcrR family transcriptional regulator</fullName>
    </submittedName>
</protein>
<dbReference type="InterPro" id="IPR009057">
    <property type="entry name" value="Homeodomain-like_sf"/>
</dbReference>
<gene>
    <name evidence="4" type="ORF">D0X99_11130</name>
</gene>
<reference evidence="4 5" key="1">
    <citation type="submission" date="2018-09" db="EMBL/GenBank/DDBJ databases">
        <authorList>
            <person name="Wang X."/>
            <person name="Du Z."/>
        </authorList>
    </citation>
    <scope>NUCLEOTIDE SEQUENCE [LARGE SCALE GENOMIC DNA]</scope>
    <source>
        <strain evidence="4 5">N3</strain>
    </source>
</reference>
<keyword evidence="1 2" id="KW-0238">DNA-binding</keyword>
<dbReference type="AlphaFoldDB" id="A0A418PQX4"/>
<feature type="domain" description="HTH tetR-type" evidence="3">
    <location>
        <begin position="11"/>
        <end position="71"/>
    </location>
</feature>
<organism evidence="4 5">
    <name type="scientific">Algoriphagus lacus</name>
    <dbReference type="NCBI Taxonomy" id="2056311"/>
    <lineage>
        <taxon>Bacteria</taxon>
        <taxon>Pseudomonadati</taxon>
        <taxon>Bacteroidota</taxon>
        <taxon>Cytophagia</taxon>
        <taxon>Cytophagales</taxon>
        <taxon>Cyclobacteriaceae</taxon>
        <taxon>Algoriphagus</taxon>
    </lineage>
</organism>
<name>A0A418PQX4_9BACT</name>
<sequence>MVKVAYMHPTNDSKKSWIELGYELFSEEGHEGLQVERLARILNKNKSGYYHYFGDKDVFLNALMAEHLERAHAYAEQIKLIKDFDPEYIQLMVKNKTTILFQMQLVKNREFRIFIDTALKVNELIVPVISPVFGRYLGVSQEEASKFWGLLRDSFYSRVTLKTFSAEWISAFTAELRNIVSLVGQR</sequence>
<evidence type="ECO:0000259" key="3">
    <source>
        <dbReference type="PROSITE" id="PS50977"/>
    </source>
</evidence>
<dbReference type="Proteomes" id="UP000283522">
    <property type="component" value="Unassembled WGS sequence"/>
</dbReference>
<dbReference type="Pfam" id="PF00440">
    <property type="entry name" value="TetR_N"/>
    <property type="match status" value="1"/>
</dbReference>
<dbReference type="GO" id="GO:0003677">
    <property type="term" value="F:DNA binding"/>
    <property type="evidence" value="ECO:0007669"/>
    <property type="project" value="UniProtKB-UniRule"/>
</dbReference>
<accession>A0A418PQX4</accession>
<evidence type="ECO:0000313" key="4">
    <source>
        <dbReference type="EMBL" id="RIW15000.1"/>
    </source>
</evidence>